<feature type="domain" description="Glycine cleavage system P-protein N-terminal" evidence="5">
    <location>
        <begin position="3"/>
        <end position="449"/>
    </location>
</feature>
<keyword evidence="2 4" id="KW-0560">Oxidoreductase</keyword>
<dbReference type="EC" id="1.4.4.2" evidence="4"/>
<dbReference type="PANTHER" id="PTHR42806:SF1">
    <property type="entry name" value="GLYCINE DEHYDROGENASE (DECARBOXYLATING)"/>
    <property type="match status" value="1"/>
</dbReference>
<sequence>MPYLFNTPEQQQEMLKTIGVESLEALFATIPSELRLDRPLEIPPALTEMELQAHVTSLAAKNVGPTTRVCMQGGGAYDHFIPAAVDEIARRGEFYTAYTPYQAEASQGSLQTFFEFQSLICQLTGMDVSNASLYEGGTCVSEAAFMAMRVTNRHNRVVLLGSLHPEYQQVVETYLTHLNCEVVIVPCIDGAADPAAVDAAMDEETACLVIQHPNFFGTLEEAEQLTEIAHKYGALFVVSYDPISLGILKRPGDYGADIAIAEGQSLGTPLQFGGPYLGLFSCSEKFVRRMPGRLIGQTVDRNGKRCYVLNLQAREQHIRRDKATSNICSNQGLIAIRAAVYLALLGKQGIREVAELSCQKAHYAAEQLASVEGIELLFPERPFFKEFAVSCSEGADYLLRKARQAGFDLGPELSRFESQQSPEKFLTAVLVAITEQRTRAEIDQLVNALKT</sequence>
<dbReference type="InterPro" id="IPR023010">
    <property type="entry name" value="GcvPA"/>
</dbReference>
<dbReference type="NCBIfam" id="NF001696">
    <property type="entry name" value="PRK00451.1"/>
    <property type="match status" value="1"/>
</dbReference>
<dbReference type="GO" id="GO:0004375">
    <property type="term" value="F:glycine dehydrogenase (decarboxylating) activity"/>
    <property type="evidence" value="ECO:0007669"/>
    <property type="project" value="UniProtKB-EC"/>
</dbReference>
<gene>
    <name evidence="4" type="primary">gcvPA</name>
    <name evidence="6" type="ORF">DIT97_22090</name>
</gene>
<comment type="caution">
    <text evidence="6">The sequence shown here is derived from an EMBL/GenBank/DDBJ whole genome shotgun (WGS) entry which is preliminary data.</text>
</comment>
<protein>
    <recommendedName>
        <fullName evidence="4">Probable glycine dehydrogenase (decarboxylating) subunit 1</fullName>
        <ecNumber evidence="4">1.4.4.2</ecNumber>
    </recommendedName>
    <alternativeName>
        <fullName evidence="4">Glycine cleavage system P-protein subunit 1</fullName>
    </alternativeName>
    <alternativeName>
        <fullName evidence="4">Glycine decarboxylase subunit 1</fullName>
    </alternativeName>
    <alternativeName>
        <fullName evidence="4">Glycine dehydrogenase (aminomethyl-transferring) subunit 1</fullName>
    </alternativeName>
</protein>
<dbReference type="InterPro" id="IPR049315">
    <property type="entry name" value="GDC-P_N"/>
</dbReference>
<comment type="similarity">
    <text evidence="4">Belongs to the GcvP family. N-terminal subunit subfamily.</text>
</comment>
<dbReference type="HAMAP" id="MF_00712">
    <property type="entry name" value="GcvPA"/>
    <property type="match status" value="1"/>
</dbReference>
<dbReference type="Proteomes" id="UP000263642">
    <property type="component" value="Unassembled WGS sequence"/>
</dbReference>
<evidence type="ECO:0000256" key="2">
    <source>
        <dbReference type="ARBA" id="ARBA00023002"/>
    </source>
</evidence>
<dbReference type="InterPro" id="IPR015424">
    <property type="entry name" value="PyrdxlP-dep_Trfase"/>
</dbReference>
<dbReference type="PANTHER" id="PTHR42806">
    <property type="entry name" value="GLYCINE CLEAVAGE SYSTEM P-PROTEIN"/>
    <property type="match status" value="1"/>
</dbReference>
<evidence type="ECO:0000256" key="3">
    <source>
        <dbReference type="ARBA" id="ARBA00049026"/>
    </source>
</evidence>
<dbReference type="SUPFAM" id="SSF53383">
    <property type="entry name" value="PLP-dependent transferases"/>
    <property type="match status" value="1"/>
</dbReference>
<dbReference type="PIRSF" id="PIRSF006815">
    <property type="entry name" value="GcvPA"/>
    <property type="match status" value="1"/>
</dbReference>
<dbReference type="Pfam" id="PF02347">
    <property type="entry name" value="GDC-P"/>
    <property type="match status" value="1"/>
</dbReference>
<evidence type="ECO:0000256" key="4">
    <source>
        <dbReference type="HAMAP-Rule" id="MF_00712"/>
    </source>
</evidence>
<evidence type="ECO:0000313" key="6">
    <source>
        <dbReference type="EMBL" id="HCO25581.1"/>
    </source>
</evidence>
<comment type="catalytic activity">
    <reaction evidence="3 4">
        <text>N(6)-[(R)-lipoyl]-L-lysyl-[glycine-cleavage complex H protein] + glycine + H(+) = N(6)-[(R)-S(8)-aminomethyldihydrolipoyl]-L-lysyl-[glycine-cleavage complex H protein] + CO2</text>
        <dbReference type="Rhea" id="RHEA:24304"/>
        <dbReference type="Rhea" id="RHEA-COMP:10494"/>
        <dbReference type="Rhea" id="RHEA-COMP:10495"/>
        <dbReference type="ChEBI" id="CHEBI:15378"/>
        <dbReference type="ChEBI" id="CHEBI:16526"/>
        <dbReference type="ChEBI" id="CHEBI:57305"/>
        <dbReference type="ChEBI" id="CHEBI:83099"/>
        <dbReference type="ChEBI" id="CHEBI:83143"/>
        <dbReference type="EC" id="1.4.4.2"/>
    </reaction>
</comment>
<evidence type="ECO:0000256" key="1">
    <source>
        <dbReference type="ARBA" id="ARBA00003788"/>
    </source>
</evidence>
<dbReference type="Gene3D" id="3.90.1150.10">
    <property type="entry name" value="Aspartate Aminotransferase, domain 1"/>
    <property type="match status" value="1"/>
</dbReference>
<dbReference type="CDD" id="cd00613">
    <property type="entry name" value="GDC-P"/>
    <property type="match status" value="1"/>
</dbReference>
<dbReference type="InterPro" id="IPR015422">
    <property type="entry name" value="PyrdxlP-dep_Trfase_small"/>
</dbReference>
<accession>A0A3D3R9P6</accession>
<reference evidence="6 7" key="1">
    <citation type="journal article" date="2018" name="Nat. Biotechnol.">
        <title>A standardized bacterial taxonomy based on genome phylogeny substantially revises the tree of life.</title>
        <authorList>
            <person name="Parks D.H."/>
            <person name="Chuvochina M."/>
            <person name="Waite D.W."/>
            <person name="Rinke C."/>
            <person name="Skarshewski A."/>
            <person name="Chaumeil P.A."/>
            <person name="Hugenholtz P."/>
        </authorList>
    </citation>
    <scope>NUCLEOTIDE SEQUENCE [LARGE SCALE GENOMIC DNA]</scope>
    <source>
        <strain evidence="6">UBA9375</strain>
    </source>
</reference>
<dbReference type="Gene3D" id="3.40.640.10">
    <property type="entry name" value="Type I PLP-dependent aspartate aminotransferase-like (Major domain)"/>
    <property type="match status" value="1"/>
</dbReference>
<dbReference type="GO" id="GO:0019464">
    <property type="term" value="P:glycine decarboxylation via glycine cleavage system"/>
    <property type="evidence" value="ECO:0007669"/>
    <property type="project" value="UniProtKB-UniRule"/>
</dbReference>
<dbReference type="InterPro" id="IPR015421">
    <property type="entry name" value="PyrdxlP-dep_Trfase_major"/>
</dbReference>
<proteinExistence type="inferred from homology"/>
<dbReference type="GO" id="GO:0009116">
    <property type="term" value="P:nucleoside metabolic process"/>
    <property type="evidence" value="ECO:0007669"/>
    <property type="project" value="InterPro"/>
</dbReference>
<evidence type="ECO:0000259" key="5">
    <source>
        <dbReference type="Pfam" id="PF02347"/>
    </source>
</evidence>
<dbReference type="EMBL" id="DQAY01000133">
    <property type="protein sequence ID" value="HCO25581.1"/>
    <property type="molecule type" value="Genomic_DNA"/>
</dbReference>
<evidence type="ECO:0000313" key="7">
    <source>
        <dbReference type="Proteomes" id="UP000263642"/>
    </source>
</evidence>
<comment type="function">
    <text evidence="1 4">The glycine cleavage system catalyzes the degradation of glycine. The P protein binds the alpha-amino group of glycine through its pyridoxal phosphate cofactor; CO(2) is released and the remaining methylamine moiety is then transferred to the lipoamide cofactor of the H protein.</text>
</comment>
<dbReference type="AlphaFoldDB" id="A0A3D3R9P6"/>
<organism evidence="6 7">
    <name type="scientific">Gimesia maris</name>
    <dbReference type="NCBI Taxonomy" id="122"/>
    <lineage>
        <taxon>Bacteria</taxon>
        <taxon>Pseudomonadati</taxon>
        <taxon>Planctomycetota</taxon>
        <taxon>Planctomycetia</taxon>
        <taxon>Planctomycetales</taxon>
        <taxon>Planctomycetaceae</taxon>
        <taxon>Gimesia</taxon>
    </lineage>
</organism>
<comment type="subunit">
    <text evidence="4">The glycine cleavage system is composed of four proteins: P, T, L and H. In this organism, the P 'protein' is a heterodimer of two subunits.</text>
</comment>
<dbReference type="InterPro" id="IPR020581">
    <property type="entry name" value="GDC_P"/>
</dbReference>
<name>A0A3D3R9P6_9PLAN</name>